<comment type="caution">
    <text evidence="1">The sequence shown here is derived from an EMBL/GenBank/DDBJ whole genome shotgun (WGS) entry which is preliminary data.</text>
</comment>
<dbReference type="Proteomes" id="UP001595640">
    <property type="component" value="Unassembled WGS sequence"/>
</dbReference>
<evidence type="ECO:0000313" key="2">
    <source>
        <dbReference type="Proteomes" id="UP001595640"/>
    </source>
</evidence>
<reference evidence="2" key="1">
    <citation type="journal article" date="2019" name="Int. J. Syst. Evol. Microbiol.">
        <title>The Global Catalogue of Microorganisms (GCM) 10K type strain sequencing project: providing services to taxonomists for standard genome sequencing and annotation.</title>
        <authorList>
            <consortium name="The Broad Institute Genomics Platform"/>
            <consortium name="The Broad Institute Genome Sequencing Center for Infectious Disease"/>
            <person name="Wu L."/>
            <person name="Ma J."/>
        </authorList>
    </citation>
    <scope>NUCLEOTIDE SEQUENCE [LARGE SCALE GENOMIC DNA]</scope>
    <source>
        <strain evidence="2">KCTC 12847</strain>
    </source>
</reference>
<accession>A0ABV7M2W6</accession>
<proteinExistence type="predicted"/>
<dbReference type="EMBL" id="JBHRUH010000031">
    <property type="protein sequence ID" value="MFC3293236.1"/>
    <property type="molecule type" value="Genomic_DNA"/>
</dbReference>
<organism evidence="1 2">
    <name type="scientific">Modicisalibacter luteus</name>
    <dbReference type="NCBI Taxonomy" id="453962"/>
    <lineage>
        <taxon>Bacteria</taxon>
        <taxon>Pseudomonadati</taxon>
        <taxon>Pseudomonadota</taxon>
        <taxon>Gammaproteobacteria</taxon>
        <taxon>Oceanospirillales</taxon>
        <taxon>Halomonadaceae</taxon>
        <taxon>Modicisalibacter</taxon>
    </lineage>
</organism>
<protein>
    <submittedName>
        <fullName evidence="1">Uncharacterized protein</fullName>
    </submittedName>
</protein>
<gene>
    <name evidence="1" type="ORF">ACFOEI_14360</name>
</gene>
<keyword evidence="2" id="KW-1185">Reference proteome</keyword>
<dbReference type="RefSeq" id="WP_019020597.1">
    <property type="nucleotide sequence ID" value="NZ_BMXD01000001.1"/>
</dbReference>
<name>A0ABV7M2W6_9GAMM</name>
<evidence type="ECO:0000313" key="1">
    <source>
        <dbReference type="EMBL" id="MFC3293236.1"/>
    </source>
</evidence>
<sequence length="200" mass="21665">MKKPTITAFQGKVLSALYAESVETRRDVTTVMVCIAANAGTESNQRKVIATLGELRELGLVVSSDGGWAWTTTVDGTQAAQRIQSGSIKWWPAKAAEPKKKHGTLLPVKDGAPRPVTCPDDVLASADVAKQEVLPPVENLGRFERVAPDFRDELLKRAAVMVLQLLAQTKGKSPSPERLEELAWLQDTGRMIEQAGGVHV</sequence>